<evidence type="ECO:0000259" key="4">
    <source>
        <dbReference type="PROSITE" id="PS01124"/>
    </source>
</evidence>
<comment type="caution">
    <text evidence="5">The sequence shown here is derived from an EMBL/GenBank/DDBJ whole genome shotgun (WGS) entry which is preliminary data.</text>
</comment>
<proteinExistence type="predicted"/>
<dbReference type="RefSeq" id="WP_133557502.1">
    <property type="nucleotide sequence ID" value="NZ_SNWM01000004.1"/>
</dbReference>
<dbReference type="GO" id="GO:0043565">
    <property type="term" value="F:sequence-specific DNA binding"/>
    <property type="evidence" value="ECO:0007669"/>
    <property type="project" value="InterPro"/>
</dbReference>
<keyword evidence="3" id="KW-0804">Transcription</keyword>
<keyword evidence="6" id="KW-1185">Reference proteome</keyword>
<evidence type="ECO:0000256" key="1">
    <source>
        <dbReference type="ARBA" id="ARBA00023015"/>
    </source>
</evidence>
<accession>A0A4R6IHP0</accession>
<reference evidence="5 6" key="1">
    <citation type="submission" date="2019-03" db="EMBL/GenBank/DDBJ databases">
        <title>Genomic Encyclopedia of Archaeal and Bacterial Type Strains, Phase II (KMG-II): from individual species to whole genera.</title>
        <authorList>
            <person name="Goeker M."/>
        </authorList>
    </citation>
    <scope>NUCLEOTIDE SEQUENCE [LARGE SCALE GENOMIC DNA]</scope>
    <source>
        <strain evidence="5 6">DSM 19034</strain>
    </source>
</reference>
<dbReference type="InterPro" id="IPR018060">
    <property type="entry name" value="HTH_AraC"/>
</dbReference>
<dbReference type="PANTHER" id="PTHR46796:SF13">
    <property type="entry name" value="HTH-TYPE TRANSCRIPTIONAL ACTIVATOR RHAS"/>
    <property type="match status" value="1"/>
</dbReference>
<evidence type="ECO:0000256" key="3">
    <source>
        <dbReference type="ARBA" id="ARBA00023163"/>
    </source>
</evidence>
<keyword evidence="2 5" id="KW-0238">DNA-binding</keyword>
<dbReference type="Proteomes" id="UP000295499">
    <property type="component" value="Unassembled WGS sequence"/>
</dbReference>
<keyword evidence="1" id="KW-0805">Transcription regulation</keyword>
<dbReference type="Gene3D" id="1.10.10.60">
    <property type="entry name" value="Homeodomain-like"/>
    <property type="match status" value="2"/>
</dbReference>
<dbReference type="SMART" id="SM00342">
    <property type="entry name" value="HTH_ARAC"/>
    <property type="match status" value="1"/>
</dbReference>
<evidence type="ECO:0000313" key="6">
    <source>
        <dbReference type="Proteomes" id="UP000295499"/>
    </source>
</evidence>
<dbReference type="InterPro" id="IPR046532">
    <property type="entry name" value="DUF6597"/>
</dbReference>
<organism evidence="5 6">
    <name type="scientific">Pedobacter duraquae</name>
    <dbReference type="NCBI Taxonomy" id="425511"/>
    <lineage>
        <taxon>Bacteria</taxon>
        <taxon>Pseudomonadati</taxon>
        <taxon>Bacteroidota</taxon>
        <taxon>Sphingobacteriia</taxon>
        <taxon>Sphingobacteriales</taxon>
        <taxon>Sphingobacteriaceae</taxon>
        <taxon>Pedobacter</taxon>
    </lineage>
</organism>
<dbReference type="Pfam" id="PF12833">
    <property type="entry name" value="HTH_18"/>
    <property type="match status" value="1"/>
</dbReference>
<dbReference type="Pfam" id="PF20240">
    <property type="entry name" value="DUF6597"/>
    <property type="match status" value="1"/>
</dbReference>
<protein>
    <submittedName>
        <fullName evidence="5">AraC-like DNA-binding protein</fullName>
    </submittedName>
</protein>
<feature type="domain" description="HTH araC/xylS-type" evidence="4">
    <location>
        <begin position="174"/>
        <end position="265"/>
    </location>
</feature>
<dbReference type="EMBL" id="SNWM01000004">
    <property type="protein sequence ID" value="TDO20755.1"/>
    <property type="molecule type" value="Genomic_DNA"/>
</dbReference>
<dbReference type="SUPFAM" id="SSF46689">
    <property type="entry name" value="Homeodomain-like"/>
    <property type="match status" value="1"/>
</dbReference>
<evidence type="ECO:0000256" key="2">
    <source>
        <dbReference type="ARBA" id="ARBA00023125"/>
    </source>
</evidence>
<evidence type="ECO:0000313" key="5">
    <source>
        <dbReference type="EMBL" id="TDO20755.1"/>
    </source>
</evidence>
<dbReference type="InterPro" id="IPR009057">
    <property type="entry name" value="Homeodomain-like_sf"/>
</dbReference>
<dbReference type="AlphaFoldDB" id="A0A4R6IHP0"/>
<dbReference type="PANTHER" id="PTHR46796">
    <property type="entry name" value="HTH-TYPE TRANSCRIPTIONAL ACTIVATOR RHAS-RELATED"/>
    <property type="match status" value="1"/>
</dbReference>
<name>A0A4R6IHP0_9SPHI</name>
<sequence>MLKIETIQPREELREYIDFYYLIRNECADFKNTHYSFPHTVNAVTIYKEAAFYSSFTESNVSHDSANNFITVLQGKRQLPLKVNIAGKTDRICIWFKPLWINHFINVPLSDVMGKTSKRFTNWDQDPAYLTCLKACFEKQDATQRIHCLEEFMLSKLQPLNTDRLNKALQLLCDFEKAYTIDEIANDLAMSIRTFNRTFKQMIGVSPVEYRSIARFRHSMNDKLFSSSLKKLTDIGHNSNFYDQSYFIKMYKKLAGSAPSDFFSAIEKLGDDKLIFQFLT</sequence>
<dbReference type="PROSITE" id="PS01124">
    <property type="entry name" value="HTH_ARAC_FAMILY_2"/>
    <property type="match status" value="1"/>
</dbReference>
<dbReference type="OrthoDB" id="662446at2"/>
<dbReference type="GO" id="GO:0003700">
    <property type="term" value="F:DNA-binding transcription factor activity"/>
    <property type="evidence" value="ECO:0007669"/>
    <property type="project" value="InterPro"/>
</dbReference>
<gene>
    <name evidence="5" type="ORF">CLV32_3389</name>
</gene>
<dbReference type="InterPro" id="IPR050204">
    <property type="entry name" value="AraC_XylS_family_regulators"/>
</dbReference>